<dbReference type="InterPro" id="IPR050116">
    <property type="entry name" value="DNA_polymerase-Y"/>
</dbReference>
<evidence type="ECO:0000313" key="19">
    <source>
        <dbReference type="EMBL" id="RMZ61317.1"/>
    </source>
</evidence>
<keyword evidence="7 16" id="KW-0548">Nucleotidyltransferase</keyword>
<dbReference type="PANTHER" id="PTHR11076">
    <property type="entry name" value="DNA REPAIR POLYMERASE UMUC / TRANSFERASE FAMILY MEMBER"/>
    <property type="match status" value="1"/>
</dbReference>
<dbReference type="HAMAP" id="MF_01113">
    <property type="entry name" value="DNApol_IV"/>
    <property type="match status" value="1"/>
</dbReference>
<name>A0A3M7LFK5_9FLAO</name>
<dbReference type="CDD" id="cd03586">
    <property type="entry name" value="PolY_Pol_IV_kappa"/>
    <property type="match status" value="1"/>
</dbReference>
<keyword evidence="5 16" id="KW-0963">Cytoplasm</keyword>
<dbReference type="Gene3D" id="3.40.1170.60">
    <property type="match status" value="1"/>
</dbReference>
<comment type="similarity">
    <text evidence="2 16">Belongs to the DNA polymerase type-Y family.</text>
</comment>
<comment type="function">
    <text evidence="16">Poorly processive, error-prone DNA polymerase involved in untargeted mutagenesis. Copies undamaged DNA at stalled replication forks, which arise in vivo from mismatched or misaligned primer ends. These misaligned primers can be extended by PolIV. Exhibits no 3'-5' exonuclease (proofreading) activity. May be involved in translesional synthesis, in conjunction with the beta clamp from PolIII.</text>
</comment>
<dbReference type="InterPro" id="IPR053848">
    <property type="entry name" value="IMS_HHH_1"/>
</dbReference>
<dbReference type="Gene3D" id="3.30.1490.100">
    <property type="entry name" value="DNA polymerase, Y-family, little finger domain"/>
    <property type="match status" value="1"/>
</dbReference>
<keyword evidence="8 16" id="KW-0235">DNA replication</keyword>
<keyword evidence="20" id="KW-1185">Reference proteome</keyword>
<feature type="site" description="Substrate discrimination" evidence="16">
    <location>
        <position position="35"/>
    </location>
</feature>
<evidence type="ECO:0000256" key="10">
    <source>
        <dbReference type="ARBA" id="ARBA00022763"/>
    </source>
</evidence>
<evidence type="ECO:0000256" key="15">
    <source>
        <dbReference type="ARBA" id="ARBA00049244"/>
    </source>
</evidence>
<dbReference type="NCBIfam" id="NF002677">
    <property type="entry name" value="PRK02406.1"/>
    <property type="match status" value="1"/>
</dbReference>
<dbReference type="GO" id="GO:0006261">
    <property type="term" value="P:DNA-templated DNA replication"/>
    <property type="evidence" value="ECO:0007669"/>
    <property type="project" value="UniProtKB-UniRule"/>
</dbReference>
<gene>
    <name evidence="16" type="primary">dinB</name>
    <name evidence="19" type="ORF">D1632_00455</name>
    <name evidence="18" type="ORF">D1632_00515</name>
</gene>
<dbReference type="PANTHER" id="PTHR11076:SF33">
    <property type="entry name" value="DNA POLYMERASE KAPPA"/>
    <property type="match status" value="1"/>
</dbReference>
<sequence>MTQNLSTNIHILIQNVSNFVTVKRAIVHMDLDTFFVSCERLNNSKLIGLPVIIGGGDRGVVASCSYEARKFGVRSAMPIKMALKLCPDAKVIKGDYELYSTLSHTVTEIIQEKVPLLEKASIDEFYMDLSGMDKYFGCFQYTKEIAMAITKETHLPISFALSQNKTVSKIGTGEAKPVGGLQIQEAEIKSFLNPLSIRKIPMVGDSTFHLLSRLGIRTIQTLSEMPLLVLQQMIGKNGKALWEKANGIDENPVIPYSERKSISTERTFINDTMDIIELKRIISAMAEKLSYQLRQEKWLTSTVIVKIRYANFDTETKQSKVSYTSADHTLSRVALELFNKLYTRRMRLRLVGLRLTDLVHGSHQMNLFEDTEEQMSLYQTMDYIKTRFGAHSVGRASGFDLTK</sequence>
<dbReference type="GO" id="GO:0009432">
    <property type="term" value="P:SOS response"/>
    <property type="evidence" value="ECO:0007669"/>
    <property type="project" value="TreeGrafter"/>
</dbReference>
<evidence type="ECO:0000256" key="12">
    <source>
        <dbReference type="ARBA" id="ARBA00022932"/>
    </source>
</evidence>
<evidence type="ECO:0000256" key="5">
    <source>
        <dbReference type="ARBA" id="ARBA00022490"/>
    </source>
</evidence>
<evidence type="ECO:0000256" key="16">
    <source>
        <dbReference type="HAMAP-Rule" id="MF_01113"/>
    </source>
</evidence>
<feature type="active site" evidence="16">
    <location>
        <position position="124"/>
    </location>
</feature>
<evidence type="ECO:0000256" key="6">
    <source>
        <dbReference type="ARBA" id="ARBA00022679"/>
    </source>
</evidence>
<keyword evidence="11 16" id="KW-0460">Magnesium</keyword>
<dbReference type="EMBL" id="QWIV01000003">
    <property type="protein sequence ID" value="RMZ61317.1"/>
    <property type="molecule type" value="Genomic_DNA"/>
</dbReference>
<comment type="subcellular location">
    <subcellularLocation>
        <location evidence="1 16">Cytoplasm</location>
    </subcellularLocation>
</comment>
<dbReference type="SUPFAM" id="SSF100879">
    <property type="entry name" value="Lesion bypass DNA polymerase (Y-family), little finger domain"/>
    <property type="match status" value="1"/>
</dbReference>
<comment type="catalytic activity">
    <reaction evidence="15 16">
        <text>DNA(n) + a 2'-deoxyribonucleoside 5'-triphosphate = DNA(n+1) + diphosphate</text>
        <dbReference type="Rhea" id="RHEA:22508"/>
        <dbReference type="Rhea" id="RHEA-COMP:17339"/>
        <dbReference type="Rhea" id="RHEA-COMP:17340"/>
        <dbReference type="ChEBI" id="CHEBI:33019"/>
        <dbReference type="ChEBI" id="CHEBI:61560"/>
        <dbReference type="ChEBI" id="CHEBI:173112"/>
        <dbReference type="EC" id="2.7.7.7"/>
    </reaction>
</comment>
<protein>
    <recommendedName>
        <fullName evidence="16">DNA polymerase IV</fullName>
        <shortName evidence="16">Pol IV</shortName>
        <ecNumber evidence="16">2.7.7.7</ecNumber>
    </recommendedName>
</protein>
<dbReference type="Proteomes" id="UP000267524">
    <property type="component" value="Unassembled WGS sequence"/>
</dbReference>
<dbReference type="FunFam" id="3.30.1490.100:FF:000004">
    <property type="entry name" value="DNA polymerase IV"/>
    <property type="match status" value="1"/>
</dbReference>
<dbReference type="InterPro" id="IPR022880">
    <property type="entry name" value="DNApol_IV"/>
</dbReference>
<dbReference type="GO" id="GO:0006281">
    <property type="term" value="P:DNA repair"/>
    <property type="evidence" value="ECO:0007669"/>
    <property type="project" value="UniProtKB-UniRule"/>
</dbReference>
<organism evidence="18 20">
    <name type="scientific">Chryseobacterium nematophagum</name>
    <dbReference type="NCBI Taxonomy" id="2305228"/>
    <lineage>
        <taxon>Bacteria</taxon>
        <taxon>Pseudomonadati</taxon>
        <taxon>Bacteroidota</taxon>
        <taxon>Flavobacteriia</taxon>
        <taxon>Flavobacteriales</taxon>
        <taxon>Weeksellaceae</taxon>
        <taxon>Chryseobacterium group</taxon>
        <taxon>Chryseobacterium</taxon>
    </lineage>
</organism>
<comment type="subunit">
    <text evidence="3 16">Monomer.</text>
</comment>
<keyword evidence="6 16" id="KW-0808">Transferase</keyword>
<comment type="cofactor">
    <cofactor evidence="16">
        <name>Mg(2+)</name>
        <dbReference type="ChEBI" id="CHEBI:18420"/>
    </cofactor>
    <text evidence="16">Binds 2 magnesium ions per subunit.</text>
</comment>
<dbReference type="GO" id="GO:0000287">
    <property type="term" value="F:magnesium ion binding"/>
    <property type="evidence" value="ECO:0007669"/>
    <property type="project" value="UniProtKB-UniRule"/>
</dbReference>
<dbReference type="InterPro" id="IPR036775">
    <property type="entry name" value="DNA_pol_Y-fam_lit_finger_sf"/>
</dbReference>
<keyword evidence="12 16" id="KW-0239">DNA-directed DNA polymerase</keyword>
<evidence type="ECO:0000256" key="9">
    <source>
        <dbReference type="ARBA" id="ARBA00022723"/>
    </source>
</evidence>
<evidence type="ECO:0000256" key="8">
    <source>
        <dbReference type="ARBA" id="ARBA00022705"/>
    </source>
</evidence>
<proteinExistence type="inferred from homology"/>
<reference evidence="18 20" key="1">
    <citation type="submission" date="2018-08" db="EMBL/GenBank/DDBJ databases">
        <title>Chryseobacterium nematophagum: a novel matrix digesting pathogen of nematodes.</title>
        <authorList>
            <person name="Page A."/>
            <person name="Roberts M."/>
            <person name="Felix M.-A."/>
            <person name="Weir W."/>
        </authorList>
    </citation>
    <scope>NUCLEOTIDE SEQUENCE [LARGE SCALE GENOMIC DNA]</scope>
    <source>
        <strain evidence="18 20">JUb275</strain>
    </source>
</reference>
<dbReference type="EMBL" id="QWIV01000004">
    <property type="protein sequence ID" value="RMZ61247.1"/>
    <property type="molecule type" value="Genomic_DNA"/>
</dbReference>
<feature type="domain" description="UmuC" evidence="17">
    <location>
        <begin position="26"/>
        <end position="204"/>
    </location>
</feature>
<feature type="binding site" evidence="16">
    <location>
        <position position="123"/>
    </location>
    <ligand>
        <name>Mg(2+)</name>
        <dbReference type="ChEBI" id="CHEBI:18420"/>
    </ligand>
</feature>
<dbReference type="PROSITE" id="PS50173">
    <property type="entry name" value="UMUC"/>
    <property type="match status" value="1"/>
</dbReference>
<dbReference type="InterPro" id="IPR001126">
    <property type="entry name" value="UmuC"/>
</dbReference>
<evidence type="ECO:0000256" key="4">
    <source>
        <dbReference type="ARBA" id="ARBA00022457"/>
    </source>
</evidence>
<dbReference type="EC" id="2.7.7.7" evidence="16"/>
<evidence type="ECO:0000256" key="1">
    <source>
        <dbReference type="ARBA" id="ARBA00004496"/>
    </source>
</evidence>
<dbReference type="InterPro" id="IPR043502">
    <property type="entry name" value="DNA/RNA_pol_sf"/>
</dbReference>
<dbReference type="FunFam" id="3.40.1170.60:FF:000001">
    <property type="entry name" value="DNA polymerase IV"/>
    <property type="match status" value="1"/>
</dbReference>
<dbReference type="Gene3D" id="3.30.70.270">
    <property type="match status" value="1"/>
</dbReference>
<dbReference type="InterPro" id="IPR017961">
    <property type="entry name" value="DNA_pol_Y-fam_little_finger"/>
</dbReference>
<evidence type="ECO:0000313" key="18">
    <source>
        <dbReference type="EMBL" id="RMZ61247.1"/>
    </source>
</evidence>
<evidence type="ECO:0000256" key="14">
    <source>
        <dbReference type="ARBA" id="ARBA00023204"/>
    </source>
</evidence>
<evidence type="ECO:0000256" key="13">
    <source>
        <dbReference type="ARBA" id="ARBA00023125"/>
    </source>
</evidence>
<feature type="binding site" evidence="16">
    <location>
        <position position="30"/>
    </location>
    <ligand>
        <name>Mg(2+)</name>
        <dbReference type="ChEBI" id="CHEBI:18420"/>
    </ligand>
</feature>
<comment type="caution">
    <text evidence="18">The sequence shown here is derived from an EMBL/GenBank/DDBJ whole genome shotgun (WGS) entry which is preliminary data.</text>
</comment>
<keyword evidence="13 16" id="KW-0238">DNA-binding</keyword>
<dbReference type="Pfam" id="PF21999">
    <property type="entry name" value="IMS_HHH_1"/>
    <property type="match status" value="1"/>
</dbReference>
<evidence type="ECO:0000313" key="20">
    <source>
        <dbReference type="Proteomes" id="UP000267524"/>
    </source>
</evidence>
<dbReference type="Pfam" id="PF00817">
    <property type="entry name" value="IMS"/>
    <property type="match status" value="1"/>
</dbReference>
<keyword evidence="4 16" id="KW-0515">Mutator protein</keyword>
<keyword evidence="9 16" id="KW-0479">Metal-binding</keyword>
<dbReference type="GO" id="GO:0042276">
    <property type="term" value="P:error-prone translesion synthesis"/>
    <property type="evidence" value="ECO:0007669"/>
    <property type="project" value="TreeGrafter"/>
</dbReference>
<keyword evidence="10 16" id="KW-0227">DNA damage</keyword>
<evidence type="ECO:0000259" key="17">
    <source>
        <dbReference type="PROSITE" id="PS50173"/>
    </source>
</evidence>
<dbReference type="Pfam" id="PF11799">
    <property type="entry name" value="IMS_C"/>
    <property type="match status" value="1"/>
</dbReference>
<dbReference type="SUPFAM" id="SSF56672">
    <property type="entry name" value="DNA/RNA polymerases"/>
    <property type="match status" value="1"/>
</dbReference>
<dbReference type="GO" id="GO:0005829">
    <property type="term" value="C:cytosol"/>
    <property type="evidence" value="ECO:0007669"/>
    <property type="project" value="TreeGrafter"/>
</dbReference>
<evidence type="ECO:0000256" key="11">
    <source>
        <dbReference type="ARBA" id="ARBA00022842"/>
    </source>
</evidence>
<dbReference type="AlphaFoldDB" id="A0A3M7LFK5"/>
<dbReference type="InterPro" id="IPR043128">
    <property type="entry name" value="Rev_trsase/Diguanyl_cyclase"/>
</dbReference>
<dbReference type="Gene3D" id="1.10.150.20">
    <property type="entry name" value="5' to 3' exonuclease, C-terminal subdomain"/>
    <property type="match status" value="1"/>
</dbReference>
<dbReference type="GO" id="GO:0003887">
    <property type="term" value="F:DNA-directed DNA polymerase activity"/>
    <property type="evidence" value="ECO:0007669"/>
    <property type="project" value="UniProtKB-UniRule"/>
</dbReference>
<evidence type="ECO:0000256" key="7">
    <source>
        <dbReference type="ARBA" id="ARBA00022695"/>
    </source>
</evidence>
<evidence type="ECO:0000256" key="2">
    <source>
        <dbReference type="ARBA" id="ARBA00010945"/>
    </source>
</evidence>
<evidence type="ECO:0000256" key="3">
    <source>
        <dbReference type="ARBA" id="ARBA00011245"/>
    </source>
</evidence>
<dbReference type="GO" id="GO:0003684">
    <property type="term" value="F:damaged DNA binding"/>
    <property type="evidence" value="ECO:0007669"/>
    <property type="project" value="InterPro"/>
</dbReference>
<accession>A0A3M7LFK5</accession>
<keyword evidence="14 16" id="KW-0234">DNA repair</keyword>